<sequence>MQRRPPSSSPADSSSLLDHLIAEPGSRDVGCCNELNAGYAADGSARARAVGAYVVTFTVGRLSIINAIAGAYSYRILAKSYAASRLFHAIREPIPFALSPRLSNKMGLEAAVEATITALLKAVKPAMIGGPKLSVSKATIAFVELADACGYAFAVMPSAKGMVPEQNPISLERNTAVIAETGDSWFNCQKHVTARERCVNNAAIPILNMEIHVSRGKRFVILLSRVRCEQELVEAIETAAVEKKDCSQGRYRQRTA</sequence>
<comment type="caution">
    <text evidence="1">The sequence shown here is derived from an EMBL/GenBank/DDBJ whole genome shotgun (WGS) entry which is preliminary data.</text>
</comment>
<dbReference type="EMBL" id="CM039177">
    <property type="protein sequence ID" value="KAH9701805.1"/>
    <property type="molecule type" value="Genomic_DNA"/>
</dbReference>
<organism evidence="1 2">
    <name type="scientific">Citrus sinensis</name>
    <name type="common">Sweet orange</name>
    <name type="synonym">Citrus aurantium var. sinensis</name>
    <dbReference type="NCBI Taxonomy" id="2711"/>
    <lineage>
        <taxon>Eukaryota</taxon>
        <taxon>Viridiplantae</taxon>
        <taxon>Streptophyta</taxon>
        <taxon>Embryophyta</taxon>
        <taxon>Tracheophyta</taxon>
        <taxon>Spermatophyta</taxon>
        <taxon>Magnoliopsida</taxon>
        <taxon>eudicotyledons</taxon>
        <taxon>Gunneridae</taxon>
        <taxon>Pentapetalae</taxon>
        <taxon>rosids</taxon>
        <taxon>malvids</taxon>
        <taxon>Sapindales</taxon>
        <taxon>Rutaceae</taxon>
        <taxon>Aurantioideae</taxon>
        <taxon>Citrus</taxon>
    </lineage>
</organism>
<accession>A0ACB8IXZ9</accession>
<keyword evidence="2" id="KW-1185">Reference proteome</keyword>
<name>A0ACB8IXZ9_CITSI</name>
<proteinExistence type="predicted"/>
<gene>
    <name evidence="1" type="ORF">KPL71_025126</name>
</gene>
<protein>
    <submittedName>
        <fullName evidence="1">Pyruvate decarboxylase 1</fullName>
    </submittedName>
</protein>
<keyword evidence="1" id="KW-0670">Pyruvate</keyword>
<evidence type="ECO:0000313" key="1">
    <source>
        <dbReference type="EMBL" id="KAH9701805.1"/>
    </source>
</evidence>
<reference evidence="2" key="1">
    <citation type="journal article" date="2023" name="Hortic. Res.">
        <title>A chromosome-level phased genome enabling allele-level studies in sweet orange: a case study on citrus Huanglongbing tolerance.</title>
        <authorList>
            <person name="Wu B."/>
            <person name="Yu Q."/>
            <person name="Deng Z."/>
            <person name="Duan Y."/>
            <person name="Luo F."/>
            <person name="Gmitter F. Jr."/>
        </authorList>
    </citation>
    <scope>NUCLEOTIDE SEQUENCE [LARGE SCALE GENOMIC DNA]</scope>
    <source>
        <strain evidence="2">cv. Valencia</strain>
    </source>
</reference>
<dbReference type="Proteomes" id="UP000829398">
    <property type="component" value="Chromosome 8"/>
</dbReference>
<evidence type="ECO:0000313" key="2">
    <source>
        <dbReference type="Proteomes" id="UP000829398"/>
    </source>
</evidence>